<evidence type="ECO:0000313" key="9">
    <source>
        <dbReference type="Proteomes" id="UP001440612"/>
    </source>
</evidence>
<keyword evidence="6" id="KW-0812">Transmembrane</keyword>
<feature type="transmembrane region" description="Helical" evidence="6">
    <location>
        <begin position="221"/>
        <end position="244"/>
    </location>
</feature>
<protein>
    <submittedName>
        <fullName evidence="8">Type III secretion system translocon subunit SctE</fullName>
    </submittedName>
</protein>
<comment type="subcellular location">
    <subcellularLocation>
        <location evidence="1">Host membrane</location>
    </subcellularLocation>
</comment>
<keyword evidence="2" id="KW-1043">Host membrane</keyword>
<evidence type="ECO:0000256" key="4">
    <source>
        <dbReference type="ARBA" id="ARBA00035640"/>
    </source>
</evidence>
<keyword evidence="6" id="KW-0472">Membrane</keyword>
<evidence type="ECO:0000256" key="1">
    <source>
        <dbReference type="ARBA" id="ARBA00004551"/>
    </source>
</evidence>
<organism evidence="8 9">
    <name type="scientific">Yoonia phaeophyticola</name>
    <dbReference type="NCBI Taxonomy" id="3137369"/>
    <lineage>
        <taxon>Bacteria</taxon>
        <taxon>Pseudomonadati</taxon>
        <taxon>Pseudomonadota</taxon>
        <taxon>Alphaproteobacteria</taxon>
        <taxon>Rhodobacterales</taxon>
        <taxon>Paracoccaceae</taxon>
        <taxon>Yoonia</taxon>
    </lineage>
</organism>
<keyword evidence="3" id="KW-0843">Virulence</keyword>
<feature type="domain" description="Translocator protein BipB-like C-terminal" evidence="7">
    <location>
        <begin position="79"/>
        <end position="378"/>
    </location>
</feature>
<feature type="region of interest" description="Disordered" evidence="5">
    <location>
        <begin position="1"/>
        <end position="28"/>
    </location>
</feature>
<comment type="similarity">
    <text evidence="4">Belongs to the SctE/SipB/YopB family.</text>
</comment>
<evidence type="ECO:0000256" key="3">
    <source>
        <dbReference type="ARBA" id="ARBA00023026"/>
    </source>
</evidence>
<evidence type="ECO:0000256" key="2">
    <source>
        <dbReference type="ARBA" id="ARBA00022870"/>
    </source>
</evidence>
<accession>A0ABZ2V4Z8</accession>
<feature type="transmembrane region" description="Helical" evidence="6">
    <location>
        <begin position="158"/>
        <end position="180"/>
    </location>
</feature>
<proteinExistence type="inferred from homology"/>
<dbReference type="Pfam" id="PF04888">
    <property type="entry name" value="SseC"/>
    <property type="match status" value="1"/>
</dbReference>
<dbReference type="RefSeq" id="WP_341367302.1">
    <property type="nucleotide sequence ID" value="NZ_CP150951.2"/>
</dbReference>
<keyword evidence="6" id="KW-1133">Transmembrane helix</keyword>
<dbReference type="InterPro" id="IPR006972">
    <property type="entry name" value="BipB-like_C"/>
</dbReference>
<evidence type="ECO:0000256" key="6">
    <source>
        <dbReference type="SAM" id="Phobius"/>
    </source>
</evidence>
<sequence>MSDISIAGASPVQKITTEPGATDLGPSGIGLGSVAQNGAVPDAVGQSYQAITMSLSKFFLTTSGDKVDIKVAEATLKLKEVVGKTETGELVTMEEKKRQNAAEQREAAEESQKSIEEAKEAREKSKKSGLFGKIFGGIAAALSIIAGAILIATGPFTFGATAVLGAALIVGGVTSSMMLIDQKVAEEKGTGIFGTIATKVMEARGFSDEAIEKNAAKWDKAFTGIAISIMIISAVATMGAGFAASGASLGAASATAASAGSTAGGAAGAGSTVAVTAASNSVSWTARFQQISSVIGSVIMVGQSTANMSSAVFGYQAAEDQSNAQKRQADNLRLQAFNELLNDFIDQILARVSGTQKQFNAMLDEVVTSIKDRGDTLARAKFSG</sequence>
<evidence type="ECO:0000259" key="7">
    <source>
        <dbReference type="Pfam" id="PF04888"/>
    </source>
</evidence>
<dbReference type="Proteomes" id="UP001440612">
    <property type="component" value="Chromosome"/>
</dbReference>
<feature type="region of interest" description="Disordered" evidence="5">
    <location>
        <begin position="95"/>
        <end position="120"/>
    </location>
</feature>
<dbReference type="EMBL" id="CP150951">
    <property type="protein sequence ID" value="WZC49191.1"/>
    <property type="molecule type" value="Genomic_DNA"/>
</dbReference>
<name>A0ABZ2V4Z8_9RHOB</name>
<keyword evidence="9" id="KW-1185">Reference proteome</keyword>
<reference evidence="9" key="1">
    <citation type="submission" date="2024-04" db="EMBL/GenBank/DDBJ databases">
        <title>Phylogenomic analyses of a clade within the roseobacter group suggest taxonomic reassignments of species of the genera Aestuariivita, Citreicella, Loktanella, Nautella, Pelagibaca, Ruegeria, Thalassobius, Thiobacimonas and Tropicibacter, and the proposal o.</title>
        <authorList>
            <person name="Jeon C.O."/>
        </authorList>
    </citation>
    <scope>NUCLEOTIDE SEQUENCE [LARGE SCALE GENOMIC DNA]</scope>
    <source>
        <strain evidence="9">BS5-3</strain>
    </source>
</reference>
<evidence type="ECO:0000313" key="8">
    <source>
        <dbReference type="EMBL" id="WZC49191.1"/>
    </source>
</evidence>
<gene>
    <name evidence="8" type="primary">sctE</name>
    <name evidence="8" type="ORF">AABB29_00585</name>
</gene>
<feature type="transmembrane region" description="Helical" evidence="6">
    <location>
        <begin position="130"/>
        <end position="152"/>
    </location>
</feature>
<evidence type="ECO:0000256" key="5">
    <source>
        <dbReference type="SAM" id="MobiDB-lite"/>
    </source>
</evidence>